<feature type="domain" description="SMP-LTD" evidence="11">
    <location>
        <begin position="1"/>
        <end position="558"/>
    </location>
</feature>
<dbReference type="InterPro" id="IPR027532">
    <property type="entry name" value="Mdm12"/>
</dbReference>
<feature type="compositionally biased region" description="Acidic residues" evidence="10">
    <location>
        <begin position="96"/>
        <end position="107"/>
    </location>
</feature>
<feature type="region of interest" description="Disordered" evidence="10">
    <location>
        <begin position="144"/>
        <end position="239"/>
    </location>
</feature>
<dbReference type="KEGG" id="kdj:28965865"/>
<dbReference type="GO" id="GO:0032865">
    <property type="term" value="C:ERMES complex"/>
    <property type="evidence" value="ECO:0007669"/>
    <property type="project" value="UniProtKB-UniRule"/>
</dbReference>
<keyword evidence="6" id="KW-0446">Lipid-binding</keyword>
<comment type="subunit">
    <text evidence="9">Component of the ER-mitochondria encounter structure (ERMES) or MDM complex, composed of MMM1, MDM10, MDM12 and MDM34. A MMM1 homodimer associates with one molecule of MDM12 on each side in a pairwise head-to-tail manner, and the SMP-LTD domains of MMM1 and MDM12 generate a continuous hydrophobic tunnel for phospholipid trafficking.</text>
</comment>
<keyword evidence="4 9" id="KW-0256">Endoplasmic reticulum</keyword>
<feature type="compositionally biased region" description="Basic and acidic residues" evidence="10">
    <location>
        <begin position="108"/>
        <end position="124"/>
    </location>
</feature>
<dbReference type="AlphaFoldDB" id="A0A1A6AD17"/>
<dbReference type="PROSITE" id="PS51847">
    <property type="entry name" value="SMP"/>
    <property type="match status" value="1"/>
</dbReference>
<keyword evidence="8 9" id="KW-0472">Membrane</keyword>
<feature type="compositionally biased region" description="Low complexity" evidence="10">
    <location>
        <begin position="387"/>
        <end position="398"/>
    </location>
</feature>
<name>A0A1A6AD17_9TREE</name>
<evidence type="ECO:0000313" key="13">
    <source>
        <dbReference type="EMBL" id="WWC59150.1"/>
    </source>
</evidence>
<feature type="compositionally biased region" description="Polar residues" evidence="10">
    <location>
        <begin position="187"/>
        <end position="227"/>
    </location>
</feature>
<protein>
    <recommendedName>
        <fullName evidence="9">Mitochondrial distribution and morphology protein 12</fullName>
    </recommendedName>
    <alternativeName>
        <fullName evidence="9">Mitochondrial inheritance component MDM12</fullName>
    </alternativeName>
</protein>
<dbReference type="GeneID" id="28965865"/>
<keyword evidence="5" id="KW-0445">Lipid transport</keyword>
<feature type="compositionally biased region" description="Low complexity" evidence="10">
    <location>
        <begin position="174"/>
        <end position="184"/>
    </location>
</feature>
<evidence type="ECO:0000256" key="1">
    <source>
        <dbReference type="ARBA" id="ARBA00004370"/>
    </source>
</evidence>
<evidence type="ECO:0000313" key="14">
    <source>
        <dbReference type="Proteomes" id="UP000078595"/>
    </source>
</evidence>
<feature type="compositionally biased region" description="Polar residues" evidence="10">
    <location>
        <begin position="338"/>
        <end position="350"/>
    </location>
</feature>
<evidence type="ECO:0000256" key="3">
    <source>
        <dbReference type="ARBA" id="ARBA00022787"/>
    </source>
</evidence>
<comment type="function">
    <text evidence="9">Component of the ERMES/MDM complex, which serves as a molecular tether to connect the endoplasmic reticulum (ER) and mitochondria. Components of this complex are involved in the control of mitochondrial shape and protein biogenesis, and function in nonvesicular lipid trafficking between the ER and mitochondria. MDM12 is required for the interaction of the ER-resident membrane protein MMM1 and the outer mitochondrial membrane-resident beta-barrel protein MDM10. The MDM12-MMM1 subcomplex functions in the major beta-barrel assembly pathway that is responsible for biogenesis of all mitochondrial outer membrane beta-barrel proteins, and acts in a late step after the SAM complex. The MDM10-MDM12-MMM1 subcomplex further acts in the TOM40-specific pathway after the action of the MDM12-MMM1 complex. Essential for establishing and maintaining the structure of mitochondria and maintenance of mtDNA nucleoids.</text>
</comment>
<reference evidence="12" key="1">
    <citation type="submission" date="2013-07" db="EMBL/GenBank/DDBJ databases">
        <title>The Genome Sequence of Cryptococcus dejecticola CBS10117.</title>
        <authorList>
            <consortium name="The Broad Institute Genome Sequencing Platform"/>
            <person name="Cuomo C."/>
            <person name="Litvintseva A."/>
            <person name="Chen Y."/>
            <person name="Heitman J."/>
            <person name="Sun S."/>
            <person name="Springer D."/>
            <person name="Dromer F."/>
            <person name="Young S.K."/>
            <person name="Zeng Q."/>
            <person name="Gargeya S."/>
            <person name="Fitzgerald M."/>
            <person name="Abouelleil A."/>
            <person name="Alvarado L."/>
            <person name="Berlin A.M."/>
            <person name="Chapman S.B."/>
            <person name="Dewar J."/>
            <person name="Goldberg J."/>
            <person name="Griggs A."/>
            <person name="Gujja S."/>
            <person name="Hansen M."/>
            <person name="Howarth C."/>
            <person name="Imamovic A."/>
            <person name="Larimer J."/>
            <person name="McCowan C."/>
            <person name="Murphy C."/>
            <person name="Pearson M."/>
            <person name="Priest M."/>
            <person name="Roberts A."/>
            <person name="Saif S."/>
            <person name="Shea T."/>
            <person name="Sykes S."/>
            <person name="Wortman J."/>
            <person name="Nusbaum C."/>
            <person name="Birren B."/>
        </authorList>
    </citation>
    <scope>NUCLEOTIDE SEQUENCE [LARGE SCALE GENOMIC DNA]</scope>
    <source>
        <strain evidence="12">CBS 10117</strain>
    </source>
</reference>
<evidence type="ECO:0000256" key="2">
    <source>
        <dbReference type="ARBA" id="ARBA00022448"/>
    </source>
</evidence>
<evidence type="ECO:0000256" key="7">
    <source>
        <dbReference type="ARBA" id="ARBA00023128"/>
    </source>
</evidence>
<evidence type="ECO:0000313" key="12">
    <source>
        <dbReference type="EMBL" id="OBR87950.1"/>
    </source>
</evidence>
<dbReference type="GO" id="GO:0005789">
    <property type="term" value="C:endoplasmic reticulum membrane"/>
    <property type="evidence" value="ECO:0007669"/>
    <property type="project" value="UniProtKB-SubCell"/>
</dbReference>
<feature type="compositionally biased region" description="Basic and acidic residues" evidence="10">
    <location>
        <begin position="354"/>
        <end position="364"/>
    </location>
</feature>
<reference evidence="13" key="3">
    <citation type="submission" date="2024-02" db="EMBL/GenBank/DDBJ databases">
        <title>Comparative genomics of Cryptococcus and Kwoniella reveals pathogenesis evolution and contrasting modes of karyotype evolution via chromosome fusion or intercentromeric recombination.</title>
        <authorList>
            <person name="Coelho M.A."/>
            <person name="David-Palma M."/>
            <person name="Shea T."/>
            <person name="Bowers K."/>
            <person name="McGinley-Smith S."/>
            <person name="Mohammad A.W."/>
            <person name="Gnirke A."/>
            <person name="Yurkov A.M."/>
            <person name="Nowrousian M."/>
            <person name="Sun S."/>
            <person name="Cuomo C.A."/>
            <person name="Heitman J."/>
        </authorList>
    </citation>
    <scope>NUCLEOTIDE SEQUENCE</scope>
    <source>
        <strain evidence="13">CBS 10117</strain>
    </source>
</reference>
<dbReference type="GO" id="GO:0045040">
    <property type="term" value="P:protein insertion into mitochondrial outer membrane"/>
    <property type="evidence" value="ECO:0007669"/>
    <property type="project" value="UniProtKB-UniRule"/>
</dbReference>
<organism evidence="12">
    <name type="scientific">Kwoniella dejecticola CBS 10117</name>
    <dbReference type="NCBI Taxonomy" id="1296121"/>
    <lineage>
        <taxon>Eukaryota</taxon>
        <taxon>Fungi</taxon>
        <taxon>Dikarya</taxon>
        <taxon>Basidiomycota</taxon>
        <taxon>Agaricomycotina</taxon>
        <taxon>Tremellomycetes</taxon>
        <taxon>Tremellales</taxon>
        <taxon>Cryptococcaceae</taxon>
        <taxon>Kwoniella</taxon>
    </lineage>
</organism>
<dbReference type="InterPro" id="IPR031468">
    <property type="entry name" value="SMP_LBD"/>
</dbReference>
<keyword evidence="7 9" id="KW-0496">Mitochondrion</keyword>
<gene>
    <name evidence="9" type="primary">MDM12</name>
    <name evidence="12" type="ORF">I303_02166</name>
    <name evidence="13" type="ORF">I303_101698</name>
</gene>
<comment type="similarity">
    <text evidence="9">Belongs to the MDM12 family.</text>
</comment>
<keyword evidence="2" id="KW-0813">Transport</keyword>
<comment type="subcellular location">
    <subcellularLocation>
        <location evidence="1">Membrane</location>
    </subcellularLocation>
    <subcellularLocation>
        <location evidence="9">Mitochondrion outer membrane</location>
        <topology evidence="9">Peripheral membrane protein</topology>
        <orientation evidence="9">Cytoplasmic side</orientation>
    </subcellularLocation>
    <subcellularLocation>
        <location evidence="9">Endoplasmic reticulum membrane</location>
        <topology evidence="9">Peripheral membrane protein</topology>
        <orientation evidence="9">Cytoplasmic side</orientation>
    </subcellularLocation>
    <text evidence="9">The ERMES/MDM complex localizes to a few discrete foci (around 10 per single cell), that represent mitochondria-endoplasmic reticulum junctions. These foci are often found next to mtDNA nucleoids.</text>
</comment>
<dbReference type="HAMAP" id="MF_03104">
    <property type="entry name" value="Mdm12"/>
    <property type="match status" value="1"/>
</dbReference>
<evidence type="ECO:0000259" key="11">
    <source>
        <dbReference type="PROSITE" id="PS51847"/>
    </source>
</evidence>
<evidence type="ECO:0000256" key="6">
    <source>
        <dbReference type="ARBA" id="ARBA00023121"/>
    </source>
</evidence>
<evidence type="ECO:0000256" key="8">
    <source>
        <dbReference type="ARBA" id="ARBA00023136"/>
    </source>
</evidence>
<feature type="compositionally biased region" description="Low complexity" evidence="10">
    <location>
        <begin position="228"/>
        <end position="239"/>
    </location>
</feature>
<dbReference type="GO" id="GO:1990456">
    <property type="term" value="P:mitochondrion-endoplasmic reticulum membrane tethering"/>
    <property type="evidence" value="ECO:0007669"/>
    <property type="project" value="TreeGrafter"/>
</dbReference>
<evidence type="ECO:0000256" key="5">
    <source>
        <dbReference type="ARBA" id="ARBA00023055"/>
    </source>
</evidence>
<dbReference type="STRING" id="1296121.A0A1A6AD17"/>
<dbReference type="VEuPathDB" id="FungiDB:I303_02166"/>
<feature type="compositionally biased region" description="Low complexity" evidence="10">
    <location>
        <begin position="315"/>
        <end position="330"/>
    </location>
</feature>
<dbReference type="PANTHER" id="PTHR28204:SF1">
    <property type="entry name" value="MITOCHONDRIAL DISTRIBUTION AND MORPHOLOGY PROTEIN 12"/>
    <property type="match status" value="1"/>
</dbReference>
<reference evidence="13" key="2">
    <citation type="submission" date="2013-07" db="EMBL/GenBank/DDBJ databases">
        <authorList>
            <consortium name="The Broad Institute Genome Sequencing Platform"/>
            <person name="Cuomo C."/>
            <person name="Litvintseva A."/>
            <person name="Chen Y."/>
            <person name="Heitman J."/>
            <person name="Sun S."/>
            <person name="Springer D."/>
            <person name="Dromer F."/>
            <person name="Young S.K."/>
            <person name="Zeng Q."/>
            <person name="Gargeya S."/>
            <person name="Fitzgerald M."/>
            <person name="Abouelleil A."/>
            <person name="Alvarado L."/>
            <person name="Berlin A.M."/>
            <person name="Chapman S.B."/>
            <person name="Dewar J."/>
            <person name="Goldberg J."/>
            <person name="Griggs A."/>
            <person name="Gujja S."/>
            <person name="Hansen M."/>
            <person name="Howarth C."/>
            <person name="Imamovic A."/>
            <person name="Larimer J."/>
            <person name="McCowan C."/>
            <person name="Murphy C."/>
            <person name="Pearson M."/>
            <person name="Priest M."/>
            <person name="Roberts A."/>
            <person name="Saif S."/>
            <person name="Shea T."/>
            <person name="Sykes S."/>
            <person name="Wortman J."/>
            <person name="Nusbaum C."/>
            <person name="Birren B."/>
        </authorList>
    </citation>
    <scope>NUCLEOTIDE SEQUENCE</scope>
    <source>
        <strain evidence="13">CBS 10117</strain>
    </source>
</reference>
<dbReference type="GO" id="GO:0008289">
    <property type="term" value="F:lipid binding"/>
    <property type="evidence" value="ECO:0007669"/>
    <property type="project" value="UniProtKB-KW"/>
</dbReference>
<proteinExistence type="inferred from homology"/>
<feature type="region of interest" description="Disordered" evidence="10">
    <location>
        <begin position="96"/>
        <end position="124"/>
    </location>
</feature>
<feature type="compositionally biased region" description="Polar residues" evidence="10">
    <location>
        <begin position="148"/>
        <end position="165"/>
    </location>
</feature>
<feature type="region of interest" description="Disordered" evidence="10">
    <location>
        <begin position="310"/>
        <end position="398"/>
    </location>
</feature>
<dbReference type="EMBL" id="CP144531">
    <property type="protein sequence ID" value="WWC59150.1"/>
    <property type="molecule type" value="Genomic_DNA"/>
</dbReference>
<dbReference type="GO" id="GO:0015914">
    <property type="term" value="P:phospholipid transport"/>
    <property type="evidence" value="ECO:0007669"/>
    <property type="project" value="TreeGrafter"/>
</dbReference>
<evidence type="ECO:0000256" key="9">
    <source>
        <dbReference type="HAMAP-Rule" id="MF_03104"/>
    </source>
</evidence>
<dbReference type="Pfam" id="PF26544">
    <property type="entry name" value="Mdm12"/>
    <property type="match status" value="1"/>
</dbReference>
<keyword evidence="14" id="KW-1185">Reference proteome</keyword>
<sequence length="558" mass="61922">MSVDIDWSLLNAPSGPINTFTQPGSFATDTFEPDQSGIRDELSESLITLLNEQLQTAKRPSFIGPITVTSFSFGDLGPDLEIKDIRDVWRVFDQGDEEGDEIAEEAEREERRKEMEEEERRKMERVGVYSELDEERYEYITKDKDLASDQSHIQPQAQRSNQSVRSPLPHTLSRRQTSLSRSGSYAHRQQPSGGESSSSRARTNRSLMLPRSTSNPHTLSSGWEQDPSTSKSASNSGKSYIPFPFDPHASGLGLLNSHNLNHGHGQGYGHGLSSVNGFEGLASSSSLFSPGLGRRPASIASLPLARPQSIAGSKQISNSARIQAQAQARQPGNRPSHALNQSDSRAQTQVHTHHHDDAHDHDPDPDADQWDSHIPPSPPAQPPKHLPQPSNSSSNSIPSLQLHLNLNFKSNLNLTLLTSLQVNYPSNLFMSLPLKISITGFEIRNEIIMAYSGEKNRLHVTILDQAEDQNQQPDNKDNNGGIGGEYTYTYTSRRNSLDEKKIPIGQKILQNLQIESEIGHSDAHVLRNVGKVERFIVDVLRKTLVEELVFPNFHTIAL</sequence>
<keyword evidence="3 9" id="KW-1000">Mitochondrion outer membrane</keyword>
<feature type="region of interest" description="Disordered" evidence="10">
    <location>
        <begin position="465"/>
        <end position="485"/>
    </location>
</feature>
<dbReference type="EMBL" id="KI894028">
    <property type="protein sequence ID" value="OBR87950.1"/>
    <property type="molecule type" value="Genomic_DNA"/>
</dbReference>
<dbReference type="RefSeq" id="XP_018265792.1">
    <property type="nucleotide sequence ID" value="XM_018405511.1"/>
</dbReference>
<dbReference type="OrthoDB" id="3356905at2759"/>
<evidence type="ECO:0000256" key="4">
    <source>
        <dbReference type="ARBA" id="ARBA00022824"/>
    </source>
</evidence>
<evidence type="ECO:0000256" key="10">
    <source>
        <dbReference type="SAM" id="MobiDB-lite"/>
    </source>
</evidence>
<dbReference type="PANTHER" id="PTHR28204">
    <property type="entry name" value="MITOCHONDRIAL DISTRIBUTION AND MORPHOLOGY PROTEIN 12"/>
    <property type="match status" value="1"/>
</dbReference>
<accession>A0A1A6AD17</accession>
<feature type="compositionally biased region" description="Pro residues" evidence="10">
    <location>
        <begin position="375"/>
        <end position="386"/>
    </location>
</feature>
<dbReference type="Proteomes" id="UP000078595">
    <property type="component" value="Chromosome 2"/>
</dbReference>